<evidence type="ECO:0000256" key="4">
    <source>
        <dbReference type="ARBA" id="ARBA00023163"/>
    </source>
</evidence>
<evidence type="ECO:0000259" key="6">
    <source>
        <dbReference type="Pfam" id="PF13873"/>
    </source>
</evidence>
<organism evidence="7 9">
    <name type="scientific">Frankliniella occidentalis</name>
    <name type="common">Western flower thrips</name>
    <name type="synonym">Euthrips occidentalis</name>
    <dbReference type="NCBI Taxonomy" id="133901"/>
    <lineage>
        <taxon>Eukaryota</taxon>
        <taxon>Metazoa</taxon>
        <taxon>Ecdysozoa</taxon>
        <taxon>Arthropoda</taxon>
        <taxon>Hexapoda</taxon>
        <taxon>Insecta</taxon>
        <taxon>Pterygota</taxon>
        <taxon>Neoptera</taxon>
        <taxon>Paraneoptera</taxon>
        <taxon>Thysanoptera</taxon>
        <taxon>Terebrantia</taxon>
        <taxon>Thripoidea</taxon>
        <taxon>Thripidae</taxon>
        <taxon>Frankliniella</taxon>
    </lineage>
</organism>
<keyword evidence="3" id="KW-0805">Transcription regulation</keyword>
<evidence type="ECO:0000256" key="5">
    <source>
        <dbReference type="ARBA" id="ARBA00025466"/>
    </source>
</evidence>
<dbReference type="Proteomes" id="UP000504606">
    <property type="component" value="Unplaced"/>
</dbReference>
<evidence type="ECO:0000256" key="2">
    <source>
        <dbReference type="ARBA" id="ARBA00016807"/>
    </source>
</evidence>
<evidence type="ECO:0000313" key="7">
    <source>
        <dbReference type="Proteomes" id="UP000504606"/>
    </source>
</evidence>
<feature type="domain" description="Myb/SANT-like DNA-binding" evidence="6">
    <location>
        <begin position="22"/>
        <end position="91"/>
    </location>
</feature>
<protein>
    <recommendedName>
        <fullName evidence="2">Regulatory protein zeste</fullName>
    </recommendedName>
</protein>
<dbReference type="OrthoDB" id="7695995at2759"/>
<keyword evidence="7" id="KW-1185">Reference proteome</keyword>
<dbReference type="KEGG" id="foc:113209892"/>
<accession>A0A6J1SRC1</accession>
<name>A0A6J1SRC1_FRAOC</name>
<dbReference type="GeneID" id="113209892"/>
<gene>
    <name evidence="8 9" type="primary">LOC113209892</name>
</gene>
<comment type="subunit">
    <text evidence="1">Self-associates forming complexes of several hundred monomers.</text>
</comment>
<dbReference type="AlphaFoldDB" id="A0A6J1SRC1"/>
<comment type="function">
    <text evidence="5">Involved in transvection phenomena (= synapsis-dependent gene expression), where the synaptic pairing of chromosomes carrying genes with which zeste interacts influences the expression of these genes. Zeste binds to DNA and stimulates transcription from a nearby promoter.</text>
</comment>
<sequence length="152" mass="17286">MQPAKRKRLSCDLALKKGSSSMSEKQRCLMLEFLTQHPNMVLDRSVGGTSNRHDRDELWQKLATILNKCESGAQKDGGGWRRSWQDLKRYESLKAKESMAKLCTVNEPPLLELSPLQEKIANLLNLSISVSSSRTHNELELNKIKQKQATLH</sequence>
<evidence type="ECO:0000313" key="8">
    <source>
        <dbReference type="RefSeq" id="XP_026283441.1"/>
    </source>
</evidence>
<dbReference type="InterPro" id="IPR028002">
    <property type="entry name" value="Myb_DNA-bind_5"/>
</dbReference>
<evidence type="ECO:0000256" key="3">
    <source>
        <dbReference type="ARBA" id="ARBA00023015"/>
    </source>
</evidence>
<keyword evidence="4" id="KW-0804">Transcription</keyword>
<proteinExistence type="predicted"/>
<dbReference type="RefSeq" id="XP_026283442.1">
    <property type="nucleotide sequence ID" value="XM_026427657.2"/>
</dbReference>
<dbReference type="RefSeq" id="XP_026283441.1">
    <property type="nucleotide sequence ID" value="XM_026427656.2"/>
</dbReference>
<evidence type="ECO:0000313" key="9">
    <source>
        <dbReference type="RefSeq" id="XP_026283442.1"/>
    </source>
</evidence>
<reference evidence="8 9" key="1">
    <citation type="submission" date="2025-04" db="UniProtKB">
        <authorList>
            <consortium name="RefSeq"/>
        </authorList>
    </citation>
    <scope>IDENTIFICATION</scope>
    <source>
        <tissue evidence="8 9">Whole organism</tissue>
    </source>
</reference>
<dbReference type="Pfam" id="PF13873">
    <property type="entry name" value="Myb_DNA-bind_5"/>
    <property type="match status" value="1"/>
</dbReference>
<evidence type="ECO:0000256" key="1">
    <source>
        <dbReference type="ARBA" id="ARBA00011764"/>
    </source>
</evidence>